<comment type="caution">
    <text evidence="1">The sequence shown here is derived from an EMBL/GenBank/DDBJ whole genome shotgun (WGS) entry which is preliminary data.</text>
</comment>
<sequence length="257" mass="27189">MEIATAVRFMDVLVIIVPSHASVPRINASPSLGRLIVIELCEFLLVPFNILRKVVVLVVNAGANLRAQSVDVAAHVGQVRIPIGTSIGQGLVSGGTHVGNLCIGNGFGSLIQHAVVILSIQVVKQPVVHGVVPVVQHTVVYGVVVVFGKRVGVQIFIVLRDLRAATLNAMFASPEFATLATKLLTLQEMSASWNTDPSGFGKLMSSLASDSNFSGELAYQLILGALYGMASESFSALLRDAYPAPDEPEFGDGTSER</sequence>
<evidence type="ECO:0000313" key="2">
    <source>
        <dbReference type="Proteomes" id="UP000029052"/>
    </source>
</evidence>
<organism evidence="1 2">
    <name type="scientific">Bifidobacterium magnum</name>
    <dbReference type="NCBI Taxonomy" id="1692"/>
    <lineage>
        <taxon>Bacteria</taxon>
        <taxon>Bacillati</taxon>
        <taxon>Actinomycetota</taxon>
        <taxon>Actinomycetes</taxon>
        <taxon>Bifidobacteriales</taxon>
        <taxon>Bifidobacteriaceae</taxon>
        <taxon>Bifidobacterium</taxon>
    </lineage>
</organism>
<name>A0A087BE32_9BIFI</name>
<reference evidence="1 2" key="1">
    <citation type="submission" date="2014-03" db="EMBL/GenBank/DDBJ databases">
        <title>Genomics of Bifidobacteria.</title>
        <authorList>
            <person name="Ventura M."/>
            <person name="Milani C."/>
            <person name="Lugli G.A."/>
        </authorList>
    </citation>
    <scope>NUCLEOTIDE SEQUENCE [LARGE SCALE GENOMIC DNA]</scope>
    <source>
        <strain evidence="1 2">LMG 11591</strain>
    </source>
</reference>
<dbReference type="STRING" id="1692.BMAGN_1050"/>
<dbReference type="AlphaFoldDB" id="A0A087BE32"/>
<dbReference type="EMBL" id="JGZB01000002">
    <property type="protein sequence ID" value="KFI69282.1"/>
    <property type="molecule type" value="Genomic_DNA"/>
</dbReference>
<gene>
    <name evidence="1" type="ORF">BMAGN_1050</name>
</gene>
<evidence type="ECO:0000313" key="1">
    <source>
        <dbReference type="EMBL" id="KFI69282.1"/>
    </source>
</evidence>
<dbReference type="Proteomes" id="UP000029052">
    <property type="component" value="Unassembled WGS sequence"/>
</dbReference>
<accession>A0A087BE32</accession>
<dbReference type="eggNOG" id="COG1396">
    <property type="taxonomic scope" value="Bacteria"/>
</dbReference>
<protein>
    <submittedName>
        <fullName evidence="1">Uncharacterized protein</fullName>
    </submittedName>
</protein>
<proteinExistence type="predicted"/>
<keyword evidence="2" id="KW-1185">Reference proteome</keyword>